<evidence type="ECO:0000256" key="2">
    <source>
        <dbReference type="ARBA" id="ARBA00022728"/>
    </source>
</evidence>
<proteinExistence type="predicted"/>
<keyword evidence="2" id="KW-0747">Spliceosome</keyword>
<dbReference type="GO" id="GO:0005681">
    <property type="term" value="C:spliceosomal complex"/>
    <property type="evidence" value="ECO:0007669"/>
    <property type="project" value="UniProtKB-KW"/>
</dbReference>
<evidence type="ECO:0000256" key="1">
    <source>
        <dbReference type="ARBA" id="ARBA00022664"/>
    </source>
</evidence>
<evidence type="ECO:0000259" key="5">
    <source>
        <dbReference type="PROSITE" id="PS50102"/>
    </source>
</evidence>
<dbReference type="InterPro" id="IPR000504">
    <property type="entry name" value="RRM_dom"/>
</dbReference>
<dbReference type="CDD" id="cd00590">
    <property type="entry name" value="RRM_SF"/>
    <property type="match status" value="1"/>
</dbReference>
<dbReference type="PANTHER" id="PTHR23147">
    <property type="entry name" value="SERINE/ARGININE RICH SPLICING FACTOR"/>
    <property type="match status" value="1"/>
</dbReference>
<reference evidence="6 7" key="1">
    <citation type="submission" date="2022-01" db="EMBL/GenBank/DDBJ databases">
        <authorList>
            <person name="Xiong W."/>
            <person name="Schranz E."/>
        </authorList>
    </citation>
    <scope>NUCLEOTIDE SEQUENCE [LARGE SCALE GENOMIC DNA]</scope>
</reference>
<protein>
    <recommendedName>
        <fullName evidence="5">RRM domain-containing protein</fullName>
    </recommendedName>
</protein>
<dbReference type="Pfam" id="PF00076">
    <property type="entry name" value="RRM_1"/>
    <property type="match status" value="1"/>
</dbReference>
<comment type="caution">
    <text evidence="6">The sequence shown here is derived from an EMBL/GenBank/DDBJ whole genome shotgun (WGS) entry which is preliminary data.</text>
</comment>
<name>A0AAU9M4M8_9ASTR</name>
<accession>A0AAU9M4M8</accession>
<dbReference type="EMBL" id="CAKMRJ010001112">
    <property type="protein sequence ID" value="CAH1421647.1"/>
    <property type="molecule type" value="Genomic_DNA"/>
</dbReference>
<gene>
    <name evidence="6" type="ORF">LVIROSA_LOCUS9037</name>
</gene>
<dbReference type="SUPFAM" id="SSF54928">
    <property type="entry name" value="RNA-binding domain, RBD"/>
    <property type="match status" value="1"/>
</dbReference>
<dbReference type="PROSITE" id="PS50102">
    <property type="entry name" value="RRM"/>
    <property type="match status" value="1"/>
</dbReference>
<evidence type="ECO:0000313" key="7">
    <source>
        <dbReference type="Proteomes" id="UP001157418"/>
    </source>
</evidence>
<dbReference type="AlphaFoldDB" id="A0AAU9M4M8"/>
<organism evidence="6 7">
    <name type="scientific">Lactuca virosa</name>
    <dbReference type="NCBI Taxonomy" id="75947"/>
    <lineage>
        <taxon>Eukaryota</taxon>
        <taxon>Viridiplantae</taxon>
        <taxon>Streptophyta</taxon>
        <taxon>Embryophyta</taxon>
        <taxon>Tracheophyta</taxon>
        <taxon>Spermatophyta</taxon>
        <taxon>Magnoliopsida</taxon>
        <taxon>eudicotyledons</taxon>
        <taxon>Gunneridae</taxon>
        <taxon>Pentapetalae</taxon>
        <taxon>asterids</taxon>
        <taxon>campanulids</taxon>
        <taxon>Asterales</taxon>
        <taxon>Asteraceae</taxon>
        <taxon>Cichorioideae</taxon>
        <taxon>Cichorieae</taxon>
        <taxon>Lactucinae</taxon>
        <taxon>Lactuca</taxon>
    </lineage>
</organism>
<evidence type="ECO:0000256" key="3">
    <source>
        <dbReference type="ARBA" id="ARBA00023187"/>
    </source>
</evidence>
<dbReference type="Proteomes" id="UP001157418">
    <property type="component" value="Unassembled WGS sequence"/>
</dbReference>
<evidence type="ECO:0000313" key="6">
    <source>
        <dbReference type="EMBL" id="CAH1421647.1"/>
    </source>
</evidence>
<dbReference type="Gene3D" id="3.30.70.330">
    <property type="match status" value="1"/>
</dbReference>
<dbReference type="GO" id="GO:0003723">
    <property type="term" value="F:RNA binding"/>
    <property type="evidence" value="ECO:0007669"/>
    <property type="project" value="UniProtKB-UniRule"/>
</dbReference>
<keyword evidence="3" id="KW-0508">mRNA splicing</keyword>
<keyword evidence="4" id="KW-0694">RNA-binding</keyword>
<feature type="domain" description="RRM" evidence="5">
    <location>
        <begin position="24"/>
        <end position="101"/>
    </location>
</feature>
<dbReference type="InterPro" id="IPR035979">
    <property type="entry name" value="RBD_domain_sf"/>
</dbReference>
<evidence type="ECO:0000256" key="4">
    <source>
        <dbReference type="PROSITE-ProRule" id="PRU00176"/>
    </source>
</evidence>
<dbReference type="GO" id="GO:0008380">
    <property type="term" value="P:RNA splicing"/>
    <property type="evidence" value="ECO:0007669"/>
    <property type="project" value="UniProtKB-KW"/>
</dbReference>
<keyword evidence="1" id="KW-0507">mRNA processing</keyword>
<dbReference type="InterPro" id="IPR050907">
    <property type="entry name" value="SRSF"/>
</dbReference>
<keyword evidence="7" id="KW-1185">Reference proteome</keyword>
<dbReference type="GO" id="GO:0006397">
    <property type="term" value="P:mRNA processing"/>
    <property type="evidence" value="ECO:0007669"/>
    <property type="project" value="UniProtKB-KW"/>
</dbReference>
<dbReference type="InterPro" id="IPR012677">
    <property type="entry name" value="Nucleotide-bd_a/b_plait_sf"/>
</dbReference>
<sequence>MVNGRKLVGKQKPPHLHMEKTHVVSYYVSNLPEGVRKFKIRKVFEVFGKVVDIYIGGKRDRFGSIFAFVRFEGVRDPKSLEKSMARIRCEHCILKVNIARYKKQPNLDSISNANMPKPPLPPPTHNHNFRTRVQNGLRTYAEKVAGSCFNRAPVHVKPSVACLSWDECVLSGEVISAQHISNMPTLLKLDSNVSGRIYYTGGLKMLIRCINPQEADAFYDNAENWNSWFSWLKKGFDDSAEFEIITWVRIYGVPTRF</sequence>